<evidence type="ECO:0008006" key="4">
    <source>
        <dbReference type="Google" id="ProtNLM"/>
    </source>
</evidence>
<gene>
    <name evidence="2" type="ORF">J1N35_005053</name>
</gene>
<dbReference type="EMBL" id="JAIQCV010000002">
    <property type="protein sequence ID" value="KAH1121893.1"/>
    <property type="molecule type" value="Genomic_DNA"/>
</dbReference>
<protein>
    <recommendedName>
        <fullName evidence="4">Aminotransferase-like plant mobile domain-containing protein</fullName>
    </recommendedName>
</protein>
<dbReference type="Proteomes" id="UP000828251">
    <property type="component" value="Unassembled WGS sequence"/>
</dbReference>
<comment type="caution">
    <text evidence="2">The sequence shown here is derived from an EMBL/GenBank/DDBJ whole genome shotgun (WGS) entry which is preliminary data.</text>
</comment>
<evidence type="ECO:0000256" key="1">
    <source>
        <dbReference type="SAM" id="MobiDB-lite"/>
    </source>
</evidence>
<reference evidence="2 3" key="1">
    <citation type="journal article" date="2021" name="Plant Biotechnol. J.">
        <title>Multi-omics assisted identification of the key and species-specific regulatory components of drought-tolerant mechanisms in Gossypium stocksii.</title>
        <authorList>
            <person name="Yu D."/>
            <person name="Ke L."/>
            <person name="Zhang D."/>
            <person name="Wu Y."/>
            <person name="Sun Y."/>
            <person name="Mei J."/>
            <person name="Sun J."/>
            <person name="Sun Y."/>
        </authorList>
    </citation>
    <scope>NUCLEOTIDE SEQUENCE [LARGE SCALE GENOMIC DNA]</scope>
    <source>
        <strain evidence="3">cv. E1</strain>
        <tissue evidence="2">Leaf</tissue>
    </source>
</reference>
<organism evidence="2 3">
    <name type="scientific">Gossypium stocksii</name>
    <dbReference type="NCBI Taxonomy" id="47602"/>
    <lineage>
        <taxon>Eukaryota</taxon>
        <taxon>Viridiplantae</taxon>
        <taxon>Streptophyta</taxon>
        <taxon>Embryophyta</taxon>
        <taxon>Tracheophyta</taxon>
        <taxon>Spermatophyta</taxon>
        <taxon>Magnoliopsida</taxon>
        <taxon>eudicotyledons</taxon>
        <taxon>Gunneridae</taxon>
        <taxon>Pentapetalae</taxon>
        <taxon>rosids</taxon>
        <taxon>malvids</taxon>
        <taxon>Malvales</taxon>
        <taxon>Malvaceae</taxon>
        <taxon>Malvoideae</taxon>
        <taxon>Gossypium</taxon>
    </lineage>
</organism>
<keyword evidence="3" id="KW-1185">Reference proteome</keyword>
<dbReference type="OrthoDB" id="10566232at2759"/>
<evidence type="ECO:0000313" key="2">
    <source>
        <dbReference type="EMBL" id="KAH1121893.1"/>
    </source>
</evidence>
<feature type="compositionally biased region" description="Polar residues" evidence="1">
    <location>
        <begin position="162"/>
        <end position="173"/>
    </location>
</feature>
<accession>A0A9D4AIL8</accession>
<proteinExistence type="predicted"/>
<dbReference type="AlphaFoldDB" id="A0A9D4AIL8"/>
<name>A0A9D4AIL8_9ROSI</name>
<sequence>MHTFHLLCGECTITLKDVLLQLGLSVDGLMIGWNHGMGYVGLPIELRDIWLLLDQRLEMEVKRREASQRIRGGHDRATKVGPSSLLMQELTLMVAPPPDQYDSTYYGAYTNPCFFTQKSPIAPHFFASTLMPVSQTPPGSLLYQGGPSSQPPISRLKDTRLQPRNNRSQSTTNEGKKDERLRPQSVSEVKPRRNHSVRD</sequence>
<feature type="region of interest" description="Disordered" evidence="1">
    <location>
        <begin position="137"/>
        <end position="199"/>
    </location>
</feature>
<evidence type="ECO:0000313" key="3">
    <source>
        <dbReference type="Proteomes" id="UP000828251"/>
    </source>
</evidence>